<feature type="region of interest" description="Disordered" evidence="6">
    <location>
        <begin position="15"/>
        <end position="44"/>
    </location>
</feature>
<feature type="domain" description="FlgD/Vpr Ig-like" evidence="7">
    <location>
        <begin position="171"/>
        <end position="249"/>
    </location>
</feature>
<reference evidence="8 9" key="1">
    <citation type="submission" date="2019-10" db="EMBL/GenBank/DDBJ databases">
        <title>New species of Slilvanegrellaceae.</title>
        <authorList>
            <person name="Pitt A."/>
            <person name="Hahn M.W."/>
        </authorList>
    </citation>
    <scope>NUCLEOTIDE SEQUENCE [LARGE SCALE GENOMIC DNA]</scope>
    <source>
        <strain evidence="8 9">SP-Ram-0.45-NSY-1</strain>
    </source>
</reference>
<evidence type="ECO:0000313" key="8">
    <source>
        <dbReference type="EMBL" id="KAB8038046.1"/>
    </source>
</evidence>
<dbReference type="Proteomes" id="UP000437748">
    <property type="component" value="Unassembled WGS sequence"/>
</dbReference>
<evidence type="ECO:0000256" key="2">
    <source>
        <dbReference type="ARBA" id="ARBA00016013"/>
    </source>
</evidence>
<keyword evidence="3 5" id="KW-1005">Bacterial flagellum biogenesis</keyword>
<evidence type="ECO:0000259" key="7">
    <source>
        <dbReference type="Pfam" id="PF13860"/>
    </source>
</evidence>
<feature type="compositionally biased region" description="Basic and acidic residues" evidence="6">
    <location>
        <begin position="415"/>
        <end position="426"/>
    </location>
</feature>
<proteinExistence type="inferred from homology"/>
<dbReference type="Gene3D" id="2.60.40.4070">
    <property type="match status" value="1"/>
</dbReference>
<evidence type="ECO:0000256" key="4">
    <source>
        <dbReference type="ARBA" id="ARBA00024746"/>
    </source>
</evidence>
<protein>
    <recommendedName>
        <fullName evidence="2 5">Basal-body rod modification protein FlgD</fullName>
    </recommendedName>
</protein>
<gene>
    <name evidence="8" type="ORF">GCL60_12805</name>
</gene>
<evidence type="ECO:0000313" key="9">
    <source>
        <dbReference type="Proteomes" id="UP000437748"/>
    </source>
</evidence>
<feature type="compositionally biased region" description="Basic and acidic residues" evidence="6">
    <location>
        <begin position="435"/>
        <end position="447"/>
    </location>
</feature>
<evidence type="ECO:0000256" key="3">
    <source>
        <dbReference type="ARBA" id="ARBA00022795"/>
    </source>
</evidence>
<dbReference type="Pfam" id="PF13860">
    <property type="entry name" value="FlgD_ig"/>
    <property type="match status" value="1"/>
</dbReference>
<dbReference type="AlphaFoldDB" id="A0A6N6VTM5"/>
<dbReference type="GO" id="GO:0044781">
    <property type="term" value="P:bacterial-type flagellum organization"/>
    <property type="evidence" value="ECO:0007669"/>
    <property type="project" value="UniProtKB-UniRule"/>
</dbReference>
<dbReference type="InterPro" id="IPR025965">
    <property type="entry name" value="FlgD/Vpr_Ig-like"/>
</dbReference>
<evidence type="ECO:0000256" key="6">
    <source>
        <dbReference type="SAM" id="MobiDB-lite"/>
    </source>
</evidence>
<evidence type="ECO:0000256" key="5">
    <source>
        <dbReference type="RuleBase" id="RU362076"/>
    </source>
</evidence>
<keyword evidence="9" id="KW-1185">Reference proteome</keyword>
<name>A0A6N6VTM5_9BACT</name>
<feature type="compositionally biased region" description="Basic and acidic residues" evidence="6">
    <location>
        <begin position="17"/>
        <end position="37"/>
    </location>
</feature>
<dbReference type="InterPro" id="IPR005648">
    <property type="entry name" value="FlgD"/>
</dbReference>
<dbReference type="Pfam" id="PF03963">
    <property type="entry name" value="FlgD"/>
    <property type="match status" value="1"/>
</dbReference>
<feature type="compositionally biased region" description="Polar residues" evidence="6">
    <location>
        <begin position="311"/>
        <end position="341"/>
    </location>
</feature>
<comment type="caution">
    <text evidence="8">The sequence shown here is derived from an EMBL/GenBank/DDBJ whole genome shotgun (WGS) entry which is preliminary data.</text>
</comment>
<dbReference type="Gene3D" id="2.30.30.910">
    <property type="match status" value="1"/>
</dbReference>
<organism evidence="8 9">
    <name type="scientific">Silvanigrella paludirubra</name>
    <dbReference type="NCBI Taxonomy" id="2499159"/>
    <lineage>
        <taxon>Bacteria</taxon>
        <taxon>Pseudomonadati</taxon>
        <taxon>Bdellovibrionota</taxon>
        <taxon>Oligoflexia</taxon>
        <taxon>Silvanigrellales</taxon>
        <taxon>Silvanigrellaceae</taxon>
        <taxon>Silvanigrella</taxon>
    </lineage>
</organism>
<accession>A0A6N6VTM5</accession>
<comment type="function">
    <text evidence="4 5">Required for flagellar hook formation. May act as a scaffolding protein.</text>
</comment>
<comment type="similarity">
    <text evidence="1 5">Belongs to the FlgD family.</text>
</comment>
<dbReference type="EMBL" id="WFLM01000004">
    <property type="protein sequence ID" value="KAB8038046.1"/>
    <property type="molecule type" value="Genomic_DNA"/>
</dbReference>
<evidence type="ECO:0000256" key="1">
    <source>
        <dbReference type="ARBA" id="ARBA00010577"/>
    </source>
</evidence>
<feature type="region of interest" description="Disordered" evidence="6">
    <location>
        <begin position="408"/>
        <end position="474"/>
    </location>
</feature>
<feature type="region of interest" description="Disordered" evidence="6">
    <location>
        <begin position="311"/>
        <end position="351"/>
    </location>
</feature>
<sequence>MMELDMYVGEAKGVARLPEKAPEPPRDTGLKLEKGEEAPNFDNMISESNILRQAEIEKEKNEAGGDFRLGETKNDREFRKQLEKVTGKKQDLAKNKMERDDYLNLLVTQLKYQDPAKPMEHYEMASQMAQFNTVEQLMGVNKVLTEMKKLQNDAKAEKLSQYLGKDIEIQGNNIKLTQDGKANTAKFDLPAAASNVIVEFRDEHSKTVKSIHMGALQPGNNKVVWDGTNDKGVKLPNGSYTFNILASTEDGKPMTAKTSYIAKVEGITDILSGGKLDTDVGPADPAKIIAIRNPENNVTPVKPQKSQIANYVQNSNPNPNGKPTDNANPLNSKPSETQKPLNNLDGMDLSQNPVLNKNASLNNNSDEFMPYPSKSDPITQQGQNSFETKITNNDLNNAQTKMNNVAKMPSLENGDDMKFSPKKPDVKMSQPKAEAQTKSEAITKPKPQENYSDVKAAPKYGGPPTVAGISGKQY</sequence>